<dbReference type="PROSITE" id="PS51257">
    <property type="entry name" value="PROKAR_LIPOPROTEIN"/>
    <property type="match status" value="1"/>
</dbReference>
<dbReference type="eggNOG" id="COG2863">
    <property type="taxonomic scope" value="Bacteria"/>
</dbReference>
<sequence>MKNSIKFYLCSLAAALLLCGCGDDDDSSSAGQNSVSQNSVSSNSTPQSVEQNHTAKPRISVKSGEAPKKDDKFVSYDFYGERKVNFNLNGDVNETTKNIVAYSSIKNQYEKLNFDLMKKRLGHDFILRCSACHDDYANGIIGPSLLDKTDAQIVDMIKKYKFKEKPNPLMVQLVNGMSEQQIETMAKEIYEFNKQFKEQK</sequence>
<dbReference type="Gene3D" id="1.10.760.10">
    <property type="entry name" value="Cytochrome c-like domain"/>
    <property type="match status" value="1"/>
</dbReference>
<dbReference type="STRING" id="824.CGRAC_1992"/>
<evidence type="ECO:0008006" key="4">
    <source>
        <dbReference type="Google" id="ProtNLM"/>
    </source>
</evidence>
<proteinExistence type="predicted"/>
<dbReference type="EMBL" id="ACYG01000022">
    <property type="protein sequence ID" value="EEV17824.1"/>
    <property type="molecule type" value="Genomic_DNA"/>
</dbReference>
<dbReference type="Proteomes" id="UP000005709">
    <property type="component" value="Unassembled WGS sequence"/>
</dbReference>
<protein>
    <recommendedName>
        <fullName evidence="4">Cytochrome c domain-containing protein</fullName>
    </recommendedName>
</protein>
<feature type="compositionally biased region" description="Low complexity" evidence="1">
    <location>
        <begin position="28"/>
        <end position="49"/>
    </location>
</feature>
<comment type="caution">
    <text evidence="2">The sequence shown here is derived from an EMBL/GenBank/DDBJ whole genome shotgun (WGS) entry which is preliminary data.</text>
</comment>
<gene>
    <name evidence="2" type="ORF">CAMGR0001_2191</name>
</gene>
<dbReference type="InterPro" id="IPR036909">
    <property type="entry name" value="Cyt_c-like_dom_sf"/>
</dbReference>
<evidence type="ECO:0000256" key="1">
    <source>
        <dbReference type="SAM" id="MobiDB-lite"/>
    </source>
</evidence>
<dbReference type="RefSeq" id="WP_005870838.1">
    <property type="nucleotide sequence ID" value="NZ_ACYG01000022.1"/>
</dbReference>
<accession>C8PH03</accession>
<evidence type="ECO:0000313" key="3">
    <source>
        <dbReference type="Proteomes" id="UP000005709"/>
    </source>
</evidence>
<dbReference type="OrthoDB" id="5354561at2"/>
<reference evidence="2 3" key="1">
    <citation type="submission" date="2009-07" db="EMBL/GenBank/DDBJ databases">
        <authorList>
            <person name="Madupu R."/>
            <person name="Sebastian Y."/>
            <person name="Durkin A.S."/>
            <person name="Torralba M."/>
            <person name="Methe B."/>
            <person name="Sutton G.G."/>
            <person name="Strausberg R.L."/>
            <person name="Nelson K.E."/>
        </authorList>
    </citation>
    <scope>NUCLEOTIDE SEQUENCE [LARGE SCALE GENOMIC DNA]</scope>
    <source>
        <strain evidence="2 3">RM3268</strain>
    </source>
</reference>
<organism evidence="2 3">
    <name type="scientific">Campylobacter gracilis RM3268</name>
    <dbReference type="NCBI Taxonomy" id="553220"/>
    <lineage>
        <taxon>Bacteria</taxon>
        <taxon>Pseudomonadati</taxon>
        <taxon>Campylobacterota</taxon>
        <taxon>Epsilonproteobacteria</taxon>
        <taxon>Campylobacterales</taxon>
        <taxon>Campylobacteraceae</taxon>
        <taxon>Campylobacter</taxon>
    </lineage>
</organism>
<keyword evidence="3" id="KW-1185">Reference proteome</keyword>
<feature type="region of interest" description="Disordered" evidence="1">
    <location>
        <begin position="27"/>
        <end position="65"/>
    </location>
</feature>
<evidence type="ECO:0000313" key="2">
    <source>
        <dbReference type="EMBL" id="EEV17824.1"/>
    </source>
</evidence>
<name>C8PH03_9BACT</name>
<dbReference type="AlphaFoldDB" id="C8PH03"/>
<dbReference type="GO" id="GO:0009055">
    <property type="term" value="F:electron transfer activity"/>
    <property type="evidence" value="ECO:0007669"/>
    <property type="project" value="InterPro"/>
</dbReference>
<dbReference type="GO" id="GO:0020037">
    <property type="term" value="F:heme binding"/>
    <property type="evidence" value="ECO:0007669"/>
    <property type="project" value="InterPro"/>
</dbReference>
<dbReference type="SUPFAM" id="SSF46626">
    <property type="entry name" value="Cytochrome c"/>
    <property type="match status" value="1"/>
</dbReference>